<evidence type="ECO:0000256" key="1">
    <source>
        <dbReference type="SAM" id="Phobius"/>
    </source>
</evidence>
<dbReference type="EMBL" id="CP016282">
    <property type="protein sequence ID" value="ANP73585.1"/>
    <property type="molecule type" value="Genomic_DNA"/>
</dbReference>
<dbReference type="RefSeq" id="WP_066597115.1">
    <property type="nucleotide sequence ID" value="NZ_CP016282.1"/>
</dbReference>
<protein>
    <recommendedName>
        <fullName evidence="4">DUF4190 domain-containing protein</fullName>
    </recommendedName>
</protein>
<sequence>MTVEDSTGAPGGTSAPRYSGKAVLAFPAGLVAVFLPAPFNMLLGGIAVLIAGAARRELRQDETLRGTAFSLLGFLLGAGVLLVQIGPWVLANAILALSNVVP</sequence>
<evidence type="ECO:0000313" key="2">
    <source>
        <dbReference type="EMBL" id="ANP73585.1"/>
    </source>
</evidence>
<dbReference type="OrthoDB" id="9871148at2"/>
<keyword evidence="1" id="KW-1133">Transmembrane helix</keyword>
<feature type="transmembrane region" description="Helical" evidence="1">
    <location>
        <begin position="24"/>
        <end position="50"/>
    </location>
</feature>
<gene>
    <name evidence="2" type="ORF">PA27867_2644</name>
</gene>
<dbReference type="AlphaFoldDB" id="A0A1B1BLX8"/>
<name>A0A1B1BLX8_9MICO</name>
<keyword evidence="3" id="KW-1185">Reference proteome</keyword>
<accession>A0A1B1BLX8</accession>
<keyword evidence="1" id="KW-0472">Membrane</keyword>
<dbReference type="STRING" id="670052.PA27867_2644"/>
<proteinExistence type="predicted"/>
<organism evidence="2 3">
    <name type="scientific">Cryobacterium arcticum</name>
    <dbReference type="NCBI Taxonomy" id="670052"/>
    <lineage>
        <taxon>Bacteria</taxon>
        <taxon>Bacillati</taxon>
        <taxon>Actinomycetota</taxon>
        <taxon>Actinomycetes</taxon>
        <taxon>Micrococcales</taxon>
        <taxon>Microbacteriaceae</taxon>
        <taxon>Cryobacterium</taxon>
    </lineage>
</organism>
<dbReference type="Proteomes" id="UP000092582">
    <property type="component" value="Chromosome 1"/>
</dbReference>
<evidence type="ECO:0000313" key="3">
    <source>
        <dbReference type="Proteomes" id="UP000092582"/>
    </source>
</evidence>
<dbReference type="KEGG" id="cart:PA27867_2644"/>
<reference evidence="2 3" key="1">
    <citation type="submission" date="2016-06" db="EMBL/GenBank/DDBJ databases">
        <title>Genome sequencing of Cryobacterium arcticum PAMC 27867.</title>
        <authorList>
            <person name="Lee J."/>
            <person name="Kim O.-S."/>
        </authorList>
    </citation>
    <scope>NUCLEOTIDE SEQUENCE [LARGE SCALE GENOMIC DNA]</scope>
    <source>
        <strain evidence="2 3">PAMC 27867</strain>
    </source>
</reference>
<evidence type="ECO:0008006" key="4">
    <source>
        <dbReference type="Google" id="ProtNLM"/>
    </source>
</evidence>
<keyword evidence="1" id="KW-0812">Transmembrane</keyword>
<feature type="transmembrane region" description="Helical" evidence="1">
    <location>
        <begin position="71"/>
        <end position="97"/>
    </location>
</feature>